<proteinExistence type="predicted"/>
<sequence>MPPHGRPAQPRGLADFTPPARRAMVRAGMIALDAGHPTLTTGVLLLALAETRPFGLASFTATREEIGARVDTGPDARALLATLGIDLDEVRRRTRAGADDPERWRLTRSPLRPLRVTLHGPLGSIPLAMHARKVVEVARWRPGPVTGESLLWGLLADGANGAARIMRAAGVDLCALALELGVPVRRAA</sequence>
<accession>A0A7Y6M1L2</accession>
<evidence type="ECO:0000313" key="1">
    <source>
        <dbReference type="EMBL" id="NUW30556.1"/>
    </source>
</evidence>
<dbReference type="AlphaFoldDB" id="A0A7Y6M1L2"/>
<evidence type="ECO:0008006" key="3">
    <source>
        <dbReference type="Google" id="ProtNLM"/>
    </source>
</evidence>
<reference evidence="1 2" key="1">
    <citation type="submission" date="2020-06" db="EMBL/GenBank/DDBJ databases">
        <title>Nonomuraea sp. SMC257, a novel actinomycete isolated from soil.</title>
        <authorList>
            <person name="Chanama M."/>
        </authorList>
    </citation>
    <scope>NUCLEOTIDE SEQUENCE [LARGE SCALE GENOMIC DNA]</scope>
    <source>
        <strain evidence="1 2">SMC257</strain>
    </source>
</reference>
<name>A0A7Y6M1L2_9ACTN</name>
<dbReference type="RefSeq" id="WP_175588040.1">
    <property type="nucleotide sequence ID" value="NZ_JABWGN010000002.1"/>
</dbReference>
<organism evidence="1 2">
    <name type="scientific">Nonomuraea montanisoli</name>
    <dbReference type="NCBI Taxonomy" id="2741721"/>
    <lineage>
        <taxon>Bacteria</taxon>
        <taxon>Bacillati</taxon>
        <taxon>Actinomycetota</taxon>
        <taxon>Actinomycetes</taxon>
        <taxon>Streptosporangiales</taxon>
        <taxon>Streptosporangiaceae</taxon>
        <taxon>Nonomuraea</taxon>
    </lineage>
</organism>
<comment type="caution">
    <text evidence="1">The sequence shown here is derived from an EMBL/GenBank/DDBJ whole genome shotgun (WGS) entry which is preliminary data.</text>
</comment>
<dbReference type="InterPro" id="IPR036628">
    <property type="entry name" value="Clp_N_dom_sf"/>
</dbReference>
<keyword evidence="2" id="KW-1185">Reference proteome</keyword>
<evidence type="ECO:0000313" key="2">
    <source>
        <dbReference type="Proteomes" id="UP000586042"/>
    </source>
</evidence>
<dbReference type="Gene3D" id="1.10.1780.10">
    <property type="entry name" value="Clp, N-terminal domain"/>
    <property type="match status" value="1"/>
</dbReference>
<dbReference type="EMBL" id="JABWGN010000002">
    <property type="protein sequence ID" value="NUW30556.1"/>
    <property type="molecule type" value="Genomic_DNA"/>
</dbReference>
<gene>
    <name evidence="1" type="ORF">HTZ77_03835</name>
</gene>
<protein>
    <recommendedName>
        <fullName evidence="3">Clp R domain-containing protein</fullName>
    </recommendedName>
</protein>
<dbReference type="Proteomes" id="UP000586042">
    <property type="component" value="Unassembled WGS sequence"/>
</dbReference>